<dbReference type="Proteomes" id="UP000285301">
    <property type="component" value="Unassembled WGS sequence"/>
</dbReference>
<feature type="compositionally biased region" description="Basic and acidic residues" evidence="6">
    <location>
        <begin position="547"/>
        <end position="571"/>
    </location>
</feature>
<evidence type="ECO:0000256" key="3">
    <source>
        <dbReference type="ARBA" id="ARBA00023038"/>
    </source>
</evidence>
<feature type="region of interest" description="Disordered" evidence="6">
    <location>
        <begin position="718"/>
        <end position="754"/>
    </location>
</feature>
<keyword evidence="1 4" id="KW-0479">Metal-binding</keyword>
<evidence type="ECO:0000256" key="2">
    <source>
        <dbReference type="ARBA" id="ARBA00022833"/>
    </source>
</evidence>
<feature type="region of interest" description="Disordered" evidence="6">
    <location>
        <begin position="211"/>
        <end position="246"/>
    </location>
</feature>
<evidence type="ECO:0000256" key="1">
    <source>
        <dbReference type="ARBA" id="ARBA00022723"/>
    </source>
</evidence>
<dbReference type="PROSITE" id="PS50023">
    <property type="entry name" value="LIM_DOMAIN_2"/>
    <property type="match status" value="2"/>
</dbReference>
<evidence type="ECO:0000313" key="9">
    <source>
        <dbReference type="Proteomes" id="UP000285301"/>
    </source>
</evidence>
<dbReference type="CDD" id="cd09358">
    <property type="entry name" value="LIM_Mical_like"/>
    <property type="match status" value="2"/>
</dbReference>
<dbReference type="EMBL" id="NCKU01005018">
    <property type="protein sequence ID" value="RWS05111.1"/>
    <property type="molecule type" value="Genomic_DNA"/>
</dbReference>
<dbReference type="AlphaFoldDB" id="A0A443QQN4"/>
<feature type="compositionally biased region" description="Basic and acidic residues" evidence="6">
    <location>
        <begin position="450"/>
        <end position="468"/>
    </location>
</feature>
<dbReference type="InterPro" id="IPR001781">
    <property type="entry name" value="Znf_LIM"/>
</dbReference>
<organism evidence="8 9">
    <name type="scientific">Dinothrombium tinctorium</name>
    <dbReference type="NCBI Taxonomy" id="1965070"/>
    <lineage>
        <taxon>Eukaryota</taxon>
        <taxon>Metazoa</taxon>
        <taxon>Ecdysozoa</taxon>
        <taxon>Arthropoda</taxon>
        <taxon>Chelicerata</taxon>
        <taxon>Arachnida</taxon>
        <taxon>Acari</taxon>
        <taxon>Acariformes</taxon>
        <taxon>Trombidiformes</taxon>
        <taxon>Prostigmata</taxon>
        <taxon>Anystina</taxon>
        <taxon>Parasitengona</taxon>
        <taxon>Trombidioidea</taxon>
        <taxon>Trombidiidae</taxon>
        <taxon>Dinothrombium</taxon>
    </lineage>
</organism>
<dbReference type="STRING" id="1965070.A0A443QQN4"/>
<evidence type="ECO:0000256" key="4">
    <source>
        <dbReference type="PROSITE-ProRule" id="PRU00125"/>
    </source>
</evidence>
<keyword evidence="5" id="KW-0175">Coiled coil</keyword>
<comment type="caution">
    <text evidence="8">The sequence shown here is derived from an EMBL/GenBank/DDBJ whole genome shotgun (WGS) entry which is preliminary data.</text>
</comment>
<feature type="coiled-coil region" evidence="5">
    <location>
        <begin position="327"/>
        <end position="359"/>
    </location>
</feature>
<reference evidence="8 9" key="1">
    <citation type="journal article" date="2018" name="Gigascience">
        <title>Genomes of trombidid mites reveal novel predicted allergens and laterally-transferred genes associated with secondary metabolism.</title>
        <authorList>
            <person name="Dong X."/>
            <person name="Chaisiri K."/>
            <person name="Xia D."/>
            <person name="Armstrong S.D."/>
            <person name="Fang Y."/>
            <person name="Donnelly M.J."/>
            <person name="Kadowaki T."/>
            <person name="McGarry J.W."/>
            <person name="Darby A.C."/>
            <person name="Makepeace B.L."/>
        </authorList>
    </citation>
    <scope>NUCLEOTIDE SEQUENCE [LARGE SCALE GENOMIC DNA]</scope>
    <source>
        <strain evidence="8">UoL-WK</strain>
    </source>
</reference>
<evidence type="ECO:0000259" key="7">
    <source>
        <dbReference type="PROSITE" id="PS50023"/>
    </source>
</evidence>
<dbReference type="PANTHER" id="PTHR24206">
    <property type="entry name" value="OS06G0237300 PROTEIN"/>
    <property type="match status" value="1"/>
</dbReference>
<feature type="region of interest" description="Disordered" evidence="6">
    <location>
        <begin position="450"/>
        <end position="571"/>
    </location>
</feature>
<feature type="compositionally biased region" description="Polar residues" evidence="6">
    <location>
        <begin position="388"/>
        <end position="413"/>
    </location>
</feature>
<accession>A0A443QQN4</accession>
<protein>
    <submittedName>
        <fullName evidence="8">Reticulocyte-binding protein 2-like isoform X4</fullName>
    </submittedName>
</protein>
<evidence type="ECO:0000256" key="6">
    <source>
        <dbReference type="SAM" id="MobiDB-lite"/>
    </source>
</evidence>
<dbReference type="Pfam" id="PF00412">
    <property type="entry name" value="LIM"/>
    <property type="match status" value="2"/>
</dbReference>
<dbReference type="SUPFAM" id="SSF57716">
    <property type="entry name" value="Glucocorticoid receptor-like (DNA-binding domain)"/>
    <property type="match status" value="4"/>
</dbReference>
<feature type="domain" description="LIM zinc-binding" evidence="7">
    <location>
        <begin position="647"/>
        <end position="707"/>
    </location>
</feature>
<feature type="region of interest" description="Disordered" evidence="6">
    <location>
        <begin position="388"/>
        <end position="416"/>
    </location>
</feature>
<dbReference type="PROSITE" id="PS00478">
    <property type="entry name" value="LIM_DOMAIN_1"/>
    <property type="match status" value="1"/>
</dbReference>
<dbReference type="Gene3D" id="2.10.110.10">
    <property type="entry name" value="Cysteine Rich Protein"/>
    <property type="match status" value="2"/>
</dbReference>
<dbReference type="OrthoDB" id="25654at2759"/>
<keyword evidence="9" id="KW-1185">Reference proteome</keyword>
<keyword evidence="2 4" id="KW-0862">Zinc</keyword>
<name>A0A443QQN4_9ACAR</name>
<feature type="compositionally biased region" description="Acidic residues" evidence="6">
    <location>
        <begin position="227"/>
        <end position="238"/>
    </location>
</feature>
<feature type="compositionally biased region" description="Acidic residues" evidence="6">
    <location>
        <begin position="744"/>
        <end position="754"/>
    </location>
</feature>
<evidence type="ECO:0000256" key="5">
    <source>
        <dbReference type="SAM" id="Coils"/>
    </source>
</evidence>
<sequence length="754" mass="86582">MDEEISSPALSENGDLNVNEEIKIDTSKVQLKFEKKEEDVSLCSICGKHVYQMEKVKAEKRLFHRTCFRCKQCSKQLSMDTYSSHEGELYCQIHFKLLFQPKAKFDNSDDIAPQMDEVAYYSVAVEAIEGKQRKNEMIIRENVPQELPPDVVRCDSKADDGLEKYQLDLSNIRQRFESGSEDRVTSPFSLSDSSALQRSESVLARLQRYQSAVTGERKSSENGYDSSESELSDDDETDSNVVRETKRREKIAFSGLSSLKSQWESGSVPSEEVSKEEEKKEQLYRLRQRICLGRSASMRQVYENACHENNVTSNRSNSVHIDSKIKAVSLKEKFEKGEIENETEEEERLRKLKKEKEEDLSVVVEAETAAREAKNLFKKMDESSKDCSSIVSPTHSQLNGFSRSNSVQKSDTSPIEVVKCSDPSEKEQVVIETNQLQERFKFFECFKEPESQPKRFEMTPPPEPKRNDEEDETDNVMRPLDPNIIRSSDVIEDLPKTDTAKKMLSKFKQMEENQGNTNDQQTGPKPLKRITPPREYTKDDDEEKDDSPDRDPNVVRSSYKTEDIVPVEPEKARSLKQMFENWPSDVERENKRNAYGFEEEFPPKLDITKNLCAKFEAIKSENGQSTEKPKPRVNRFVNELGGVSASDMCNICGQRLYPMEKLEFSGMKMHKNCFKCSRCCSSLRLDNYTLAAHKLYCLAHFKQLFMSKGNYDEGFGQEQHKEKWNGNTRKSSSSNASIGSIERDDNENELIVDS</sequence>
<dbReference type="GO" id="GO:0046872">
    <property type="term" value="F:metal ion binding"/>
    <property type="evidence" value="ECO:0007669"/>
    <property type="project" value="UniProtKB-KW"/>
</dbReference>
<feature type="compositionally biased region" description="Low complexity" evidence="6">
    <location>
        <begin position="731"/>
        <end position="740"/>
    </location>
</feature>
<dbReference type="SMART" id="SM00132">
    <property type="entry name" value="LIM"/>
    <property type="match status" value="2"/>
</dbReference>
<evidence type="ECO:0000313" key="8">
    <source>
        <dbReference type="EMBL" id="RWS05111.1"/>
    </source>
</evidence>
<feature type="compositionally biased region" description="Polar residues" evidence="6">
    <location>
        <begin position="512"/>
        <end position="523"/>
    </location>
</feature>
<feature type="domain" description="LIM zinc-binding" evidence="7">
    <location>
        <begin position="41"/>
        <end position="101"/>
    </location>
</feature>
<proteinExistence type="predicted"/>
<gene>
    <name evidence="8" type="ORF">B4U79_03940</name>
</gene>
<keyword evidence="3 4" id="KW-0440">LIM domain</keyword>